<dbReference type="InterPro" id="IPR036388">
    <property type="entry name" value="WH-like_DNA-bd_sf"/>
</dbReference>
<keyword evidence="3" id="KW-0238">DNA-binding</keyword>
<proteinExistence type="inferred from homology"/>
<evidence type="ECO:0000313" key="7">
    <source>
        <dbReference type="Proteomes" id="UP000306236"/>
    </source>
</evidence>
<keyword evidence="2" id="KW-0805">Transcription regulation</keyword>
<gene>
    <name evidence="6" type="ORF">E8K88_03880</name>
</gene>
<dbReference type="Pfam" id="PF03466">
    <property type="entry name" value="LysR_substrate"/>
    <property type="match status" value="1"/>
</dbReference>
<dbReference type="Gene3D" id="1.10.10.10">
    <property type="entry name" value="Winged helix-like DNA-binding domain superfamily/Winged helix DNA-binding domain"/>
    <property type="match status" value="1"/>
</dbReference>
<reference evidence="6 7" key="1">
    <citation type="submission" date="2019-04" db="EMBL/GenBank/DDBJ databases">
        <title>Lampropedia sp YIM MLB12 draf genome.</title>
        <authorList>
            <person name="Wang Y.-X."/>
        </authorList>
    </citation>
    <scope>NUCLEOTIDE SEQUENCE [LARGE SCALE GENOMIC DNA]</scope>
    <source>
        <strain evidence="6 7">YIM MLB12</strain>
    </source>
</reference>
<accession>A0A4V3YXM1</accession>
<evidence type="ECO:0000256" key="3">
    <source>
        <dbReference type="ARBA" id="ARBA00023125"/>
    </source>
</evidence>
<evidence type="ECO:0000256" key="4">
    <source>
        <dbReference type="ARBA" id="ARBA00023163"/>
    </source>
</evidence>
<dbReference type="PROSITE" id="PS50931">
    <property type="entry name" value="HTH_LYSR"/>
    <property type="match status" value="1"/>
</dbReference>
<dbReference type="Pfam" id="PF00126">
    <property type="entry name" value="HTH_1"/>
    <property type="match status" value="1"/>
</dbReference>
<protein>
    <submittedName>
        <fullName evidence="6">LysR family transcriptional regulator</fullName>
    </submittedName>
</protein>
<keyword evidence="4" id="KW-0804">Transcription</keyword>
<keyword evidence="7" id="KW-1185">Reference proteome</keyword>
<dbReference type="SUPFAM" id="SSF53850">
    <property type="entry name" value="Periplasmic binding protein-like II"/>
    <property type="match status" value="1"/>
</dbReference>
<comment type="caution">
    <text evidence="6">The sequence shown here is derived from an EMBL/GenBank/DDBJ whole genome shotgun (WGS) entry which is preliminary data.</text>
</comment>
<feature type="domain" description="HTH lysR-type" evidence="5">
    <location>
        <begin position="1"/>
        <end position="58"/>
    </location>
</feature>
<name>A0A4V3YXM1_9BURK</name>
<dbReference type="InterPro" id="IPR005119">
    <property type="entry name" value="LysR_subst-bd"/>
</dbReference>
<organism evidence="6 7">
    <name type="scientific">Lampropedia aestuarii</name>
    <dbReference type="NCBI Taxonomy" id="2562762"/>
    <lineage>
        <taxon>Bacteria</taxon>
        <taxon>Pseudomonadati</taxon>
        <taxon>Pseudomonadota</taxon>
        <taxon>Betaproteobacteria</taxon>
        <taxon>Burkholderiales</taxon>
        <taxon>Comamonadaceae</taxon>
        <taxon>Lampropedia</taxon>
    </lineage>
</organism>
<evidence type="ECO:0000313" key="6">
    <source>
        <dbReference type="EMBL" id="THJ35732.1"/>
    </source>
</evidence>
<dbReference type="GO" id="GO:0003700">
    <property type="term" value="F:DNA-binding transcription factor activity"/>
    <property type="evidence" value="ECO:0007669"/>
    <property type="project" value="InterPro"/>
</dbReference>
<dbReference type="Gene3D" id="3.40.190.10">
    <property type="entry name" value="Periplasmic binding protein-like II"/>
    <property type="match status" value="2"/>
</dbReference>
<dbReference type="FunFam" id="1.10.10.10:FF:000001">
    <property type="entry name" value="LysR family transcriptional regulator"/>
    <property type="match status" value="1"/>
</dbReference>
<dbReference type="InterPro" id="IPR000847">
    <property type="entry name" value="LysR_HTH_N"/>
</dbReference>
<dbReference type="Proteomes" id="UP000306236">
    <property type="component" value="Unassembled WGS sequence"/>
</dbReference>
<comment type="similarity">
    <text evidence="1">Belongs to the LysR transcriptional regulatory family.</text>
</comment>
<dbReference type="GO" id="GO:0032993">
    <property type="term" value="C:protein-DNA complex"/>
    <property type="evidence" value="ECO:0007669"/>
    <property type="project" value="TreeGrafter"/>
</dbReference>
<dbReference type="SUPFAM" id="SSF46785">
    <property type="entry name" value="Winged helix' DNA-binding domain"/>
    <property type="match status" value="1"/>
</dbReference>
<dbReference type="PRINTS" id="PR00039">
    <property type="entry name" value="HTHLYSR"/>
</dbReference>
<dbReference type="PANTHER" id="PTHR30346:SF28">
    <property type="entry name" value="HTH-TYPE TRANSCRIPTIONAL REGULATOR CYNR"/>
    <property type="match status" value="1"/>
</dbReference>
<dbReference type="OrthoDB" id="5292387at2"/>
<dbReference type="AlphaFoldDB" id="A0A4V3YXM1"/>
<dbReference type="PANTHER" id="PTHR30346">
    <property type="entry name" value="TRANSCRIPTIONAL DUAL REGULATOR HCAR-RELATED"/>
    <property type="match status" value="1"/>
</dbReference>
<evidence type="ECO:0000259" key="5">
    <source>
        <dbReference type="PROSITE" id="PS50931"/>
    </source>
</evidence>
<dbReference type="GO" id="GO:0003677">
    <property type="term" value="F:DNA binding"/>
    <property type="evidence" value="ECO:0007669"/>
    <property type="project" value="UniProtKB-KW"/>
</dbReference>
<sequence>MELRQLRYFTILAQELHFGRAAQRLAISQPPLSVAIKQLEEELGAQLFERNSKEVRITPAGEHLLPRALQLLEQSQQLAGEVQGVAKGQFGHLRIGFVASSIYRGLPQALLEMQAKLPQVQLEISELNTSEQVTAVSAGRLDLGLIHGQPLPSNLSSRELQREPFVCCMSNQHRLAKQSTLELGQLEGETLLLFSRQASPAYHEQILGLLRNAKVEPQHVHEVRHWLTVVALASKGIGVALVPAAMQRTKLPGTVFLPLAGKHPASTTLAIWRKAPANPVKRLFLQCLGNALRTMEEAESKSLAAWPPP</sequence>
<dbReference type="InterPro" id="IPR036390">
    <property type="entry name" value="WH_DNA-bd_sf"/>
</dbReference>
<dbReference type="EMBL" id="SSWX01000003">
    <property type="protein sequence ID" value="THJ35732.1"/>
    <property type="molecule type" value="Genomic_DNA"/>
</dbReference>
<evidence type="ECO:0000256" key="2">
    <source>
        <dbReference type="ARBA" id="ARBA00023015"/>
    </source>
</evidence>
<evidence type="ECO:0000256" key="1">
    <source>
        <dbReference type="ARBA" id="ARBA00009437"/>
    </source>
</evidence>